<evidence type="ECO:0008006" key="4">
    <source>
        <dbReference type="Google" id="ProtNLM"/>
    </source>
</evidence>
<keyword evidence="3" id="KW-1185">Reference proteome</keyword>
<dbReference type="CDD" id="cd00060">
    <property type="entry name" value="FHA"/>
    <property type="match status" value="1"/>
</dbReference>
<evidence type="ECO:0000313" key="3">
    <source>
        <dbReference type="Proteomes" id="UP000275012"/>
    </source>
</evidence>
<keyword evidence="1" id="KW-0472">Membrane</keyword>
<protein>
    <recommendedName>
        <fullName evidence="4">FHA domain-containing protein</fullName>
    </recommendedName>
</protein>
<dbReference type="AlphaFoldDB" id="A0A3M2I8V5"/>
<dbReference type="EMBL" id="RFLY01000001">
    <property type="protein sequence ID" value="RMH94907.1"/>
    <property type="molecule type" value="Genomic_DNA"/>
</dbReference>
<feature type="transmembrane region" description="Helical" evidence="1">
    <location>
        <begin position="254"/>
        <end position="276"/>
    </location>
</feature>
<keyword evidence="1" id="KW-0812">Transmembrane</keyword>
<proteinExistence type="predicted"/>
<sequence>MPKSAEVNTHPEPQPVLRFPGHAHSDLPLRRGMNGLCRDPDFDRGLLLASPGGRSLIDFCFDARGLWLHVAEGVHSVHVNGRPVQHLAFLRLGDGIHCEGVEMRLVDRESRARRELPPSEEDERRSGHRPLLLRGLCGRDHGRAFPLDQLVRVGGRNATIRLDGADETVAELFQQSGKVWLSAAEPLGRVRVNDEPVAVACLRPGDQLGFAGGERYVLDVPGRAAERGVAPPAQKRKMPDPASDTAAAAPRWRIPWLLVAAVASAAALAALLWFGVR</sequence>
<evidence type="ECO:0000313" key="2">
    <source>
        <dbReference type="EMBL" id="RMH94907.1"/>
    </source>
</evidence>
<comment type="caution">
    <text evidence="2">The sequence shown here is derived from an EMBL/GenBank/DDBJ whole genome shotgun (WGS) entry which is preliminary data.</text>
</comment>
<organism evidence="2 3">
    <name type="scientific">Solilutibacter pythonis</name>
    <dbReference type="NCBI Taxonomy" id="2483112"/>
    <lineage>
        <taxon>Bacteria</taxon>
        <taxon>Pseudomonadati</taxon>
        <taxon>Pseudomonadota</taxon>
        <taxon>Gammaproteobacteria</taxon>
        <taxon>Lysobacterales</taxon>
        <taxon>Lysobacteraceae</taxon>
        <taxon>Solilutibacter</taxon>
    </lineage>
</organism>
<name>A0A3M2I8V5_9GAMM</name>
<reference evidence="2 3" key="1">
    <citation type="submission" date="2018-10" db="EMBL/GenBank/DDBJ databases">
        <title>Proposal of Lysobacter pythonis sp. nov. isolated from royal pythons (Python regius).</title>
        <authorList>
            <person name="Hans-Juergen B."/>
            <person name="Huptas C."/>
            <person name="Sandra B."/>
            <person name="Igor L."/>
            <person name="Joachim S."/>
            <person name="Siegfried S."/>
            <person name="Mareike W."/>
            <person name="Peter K."/>
        </authorList>
    </citation>
    <scope>NUCLEOTIDE SEQUENCE [LARGE SCALE GENOMIC DNA]</scope>
    <source>
        <strain evidence="2 3">4284/11</strain>
    </source>
</reference>
<dbReference type="Proteomes" id="UP000275012">
    <property type="component" value="Unassembled WGS sequence"/>
</dbReference>
<gene>
    <name evidence="2" type="ORF">EBB59_01045</name>
</gene>
<keyword evidence="1" id="KW-1133">Transmembrane helix</keyword>
<evidence type="ECO:0000256" key="1">
    <source>
        <dbReference type="SAM" id="Phobius"/>
    </source>
</evidence>
<dbReference type="OrthoDB" id="5801518at2"/>
<accession>A0A3M2I8V5</accession>